<dbReference type="GO" id="GO:0005524">
    <property type="term" value="F:ATP binding"/>
    <property type="evidence" value="ECO:0007669"/>
    <property type="project" value="UniProtKB-UniRule"/>
</dbReference>
<evidence type="ECO:0000256" key="3">
    <source>
        <dbReference type="ARBA" id="ARBA00012154"/>
    </source>
</evidence>
<sequence length="200" mass="22033">MTIAEPIESLDHTELRAALGQRAIVLVGMMGSGKSSVGRRLSSRLGLPFVDADTEIETAADMTIPEIFAQRGETEFRDGERRVISRILMTRAPLVLATGGGAFMNAETRARIAQYGISIWLKAEADVLMRRVRKRSNRPLLQTADPEETLRHMLAEREPFYALADLTLMSRDAPHDVVVADAVAALEQHLRATPGRSDTP</sequence>
<dbReference type="EC" id="2.7.1.71" evidence="3 11"/>
<dbReference type="GO" id="GO:0004765">
    <property type="term" value="F:shikimate kinase activity"/>
    <property type="evidence" value="ECO:0007669"/>
    <property type="project" value="UniProtKB-UniRule"/>
</dbReference>
<comment type="pathway">
    <text evidence="1 11">Metabolic intermediate biosynthesis; chorismate biosynthesis; chorismate from D-erythrose 4-phosphate and phosphoenolpyruvate: step 5/7.</text>
</comment>
<dbReference type="AlphaFoldDB" id="A0A1H6CR64"/>
<dbReference type="Pfam" id="PF01202">
    <property type="entry name" value="SKI"/>
    <property type="match status" value="1"/>
</dbReference>
<dbReference type="InterPro" id="IPR000623">
    <property type="entry name" value="Shikimate_kinase/TSH1"/>
</dbReference>
<organism evidence="12 13">
    <name type="scientific">Bosea lathyri</name>
    <dbReference type="NCBI Taxonomy" id="1036778"/>
    <lineage>
        <taxon>Bacteria</taxon>
        <taxon>Pseudomonadati</taxon>
        <taxon>Pseudomonadota</taxon>
        <taxon>Alphaproteobacteria</taxon>
        <taxon>Hyphomicrobiales</taxon>
        <taxon>Boseaceae</taxon>
        <taxon>Bosea</taxon>
    </lineage>
</organism>
<gene>
    <name evidence="11" type="primary">aroK</name>
    <name evidence="12" type="ORF">SAMN04488115_1127</name>
</gene>
<evidence type="ECO:0000313" key="13">
    <source>
        <dbReference type="Proteomes" id="UP000236743"/>
    </source>
</evidence>
<feature type="binding site" evidence="11">
    <location>
        <position position="77"/>
    </location>
    <ligand>
        <name>substrate</name>
    </ligand>
</feature>
<evidence type="ECO:0000256" key="4">
    <source>
        <dbReference type="ARBA" id="ARBA00022605"/>
    </source>
</evidence>
<protein>
    <recommendedName>
        <fullName evidence="3 11">Shikimate kinase</fullName>
        <shortName evidence="11">SK</shortName>
        <ecNumber evidence="3 11">2.7.1.71</ecNumber>
    </recommendedName>
</protein>
<keyword evidence="11" id="KW-0460">Magnesium</keyword>
<evidence type="ECO:0000256" key="2">
    <source>
        <dbReference type="ARBA" id="ARBA00006997"/>
    </source>
</evidence>
<dbReference type="GO" id="GO:0008652">
    <property type="term" value="P:amino acid biosynthetic process"/>
    <property type="evidence" value="ECO:0007669"/>
    <property type="project" value="UniProtKB-KW"/>
</dbReference>
<keyword evidence="13" id="KW-1185">Reference proteome</keyword>
<keyword evidence="8 11" id="KW-0067">ATP-binding</keyword>
<feature type="binding site" evidence="11">
    <location>
        <position position="53"/>
    </location>
    <ligand>
        <name>substrate</name>
    </ligand>
</feature>
<evidence type="ECO:0000256" key="1">
    <source>
        <dbReference type="ARBA" id="ARBA00004842"/>
    </source>
</evidence>
<dbReference type="SUPFAM" id="SSF52540">
    <property type="entry name" value="P-loop containing nucleoside triphosphate hydrolases"/>
    <property type="match status" value="1"/>
</dbReference>
<evidence type="ECO:0000256" key="10">
    <source>
        <dbReference type="ARBA" id="ARBA00048567"/>
    </source>
</evidence>
<feature type="binding site" evidence="11">
    <location>
        <position position="100"/>
    </location>
    <ligand>
        <name>substrate</name>
    </ligand>
</feature>
<evidence type="ECO:0000256" key="9">
    <source>
        <dbReference type="ARBA" id="ARBA00023141"/>
    </source>
</evidence>
<dbReference type="Gene3D" id="3.40.50.300">
    <property type="entry name" value="P-loop containing nucleotide triphosphate hydrolases"/>
    <property type="match status" value="1"/>
</dbReference>
<comment type="subunit">
    <text evidence="11">Monomer.</text>
</comment>
<keyword evidence="11" id="KW-0479">Metal-binding</keyword>
<dbReference type="UniPathway" id="UPA00053">
    <property type="reaction ID" value="UER00088"/>
</dbReference>
<dbReference type="EMBL" id="FNUY01000012">
    <property type="protein sequence ID" value="SEG75502.1"/>
    <property type="molecule type" value="Genomic_DNA"/>
</dbReference>
<dbReference type="InterPro" id="IPR023000">
    <property type="entry name" value="Shikimate_kinase_CS"/>
</dbReference>
<comment type="subcellular location">
    <subcellularLocation>
        <location evidence="11">Cytoplasm</location>
    </subcellularLocation>
</comment>
<dbReference type="NCBIfam" id="NF010552">
    <property type="entry name" value="PRK13946.1"/>
    <property type="match status" value="1"/>
</dbReference>
<evidence type="ECO:0000256" key="7">
    <source>
        <dbReference type="ARBA" id="ARBA00022777"/>
    </source>
</evidence>
<feature type="binding site" evidence="11">
    <location>
        <begin position="31"/>
        <end position="36"/>
    </location>
    <ligand>
        <name>ATP</name>
        <dbReference type="ChEBI" id="CHEBI:30616"/>
    </ligand>
</feature>
<dbReference type="OrthoDB" id="9800332at2"/>
<comment type="cofactor">
    <cofactor evidence="11">
        <name>Mg(2+)</name>
        <dbReference type="ChEBI" id="CHEBI:18420"/>
    </cofactor>
    <text evidence="11">Binds 1 Mg(2+) ion per subunit.</text>
</comment>
<dbReference type="PROSITE" id="PS01128">
    <property type="entry name" value="SHIKIMATE_KINASE"/>
    <property type="match status" value="1"/>
</dbReference>
<reference evidence="12 13" key="1">
    <citation type="submission" date="2016-10" db="EMBL/GenBank/DDBJ databases">
        <authorList>
            <person name="de Groot N.N."/>
        </authorList>
    </citation>
    <scope>NUCLEOTIDE SEQUENCE [LARGE SCALE GENOMIC DNA]</scope>
    <source>
        <strain evidence="12 13">DSM 26656</strain>
    </source>
</reference>
<keyword evidence="11" id="KW-0963">Cytoplasm</keyword>
<proteinExistence type="inferred from homology"/>
<keyword evidence="9 11" id="KW-0057">Aromatic amino acid biosynthesis</keyword>
<dbReference type="HAMAP" id="MF_00109">
    <property type="entry name" value="Shikimate_kinase"/>
    <property type="match status" value="1"/>
</dbReference>
<accession>A0A1H6CR64</accession>
<dbReference type="InterPro" id="IPR027417">
    <property type="entry name" value="P-loop_NTPase"/>
</dbReference>
<dbReference type="GO" id="GO:0009073">
    <property type="term" value="P:aromatic amino acid family biosynthetic process"/>
    <property type="evidence" value="ECO:0007669"/>
    <property type="project" value="UniProtKB-KW"/>
</dbReference>
<keyword evidence="6 11" id="KW-0547">Nucleotide-binding</keyword>
<dbReference type="InterPro" id="IPR031322">
    <property type="entry name" value="Shikimate/glucono_kinase"/>
</dbReference>
<dbReference type="GO" id="GO:0000287">
    <property type="term" value="F:magnesium ion binding"/>
    <property type="evidence" value="ECO:0007669"/>
    <property type="project" value="UniProtKB-UniRule"/>
</dbReference>
<evidence type="ECO:0000256" key="8">
    <source>
        <dbReference type="ARBA" id="ARBA00022840"/>
    </source>
</evidence>
<dbReference type="CDD" id="cd00464">
    <property type="entry name" value="SK"/>
    <property type="match status" value="1"/>
</dbReference>
<comment type="caution">
    <text evidence="11">Lacks conserved residue(s) required for the propagation of feature annotation.</text>
</comment>
<comment type="function">
    <text evidence="11">Catalyzes the specific phosphorylation of the 3-hydroxyl group of shikimic acid using ATP as a cosubstrate.</text>
</comment>
<name>A0A1H6CR64_9HYPH</name>
<keyword evidence="5 11" id="KW-0808">Transferase</keyword>
<feature type="binding site" evidence="11">
    <location>
        <position position="35"/>
    </location>
    <ligand>
        <name>Mg(2+)</name>
        <dbReference type="ChEBI" id="CHEBI:18420"/>
    </ligand>
</feature>
<keyword evidence="4 11" id="KW-0028">Amino-acid biosynthesis</keyword>
<feature type="binding site" evidence="11">
    <location>
        <position position="138"/>
    </location>
    <ligand>
        <name>ATP</name>
        <dbReference type="ChEBI" id="CHEBI:30616"/>
    </ligand>
</feature>
<dbReference type="PANTHER" id="PTHR21087:SF16">
    <property type="entry name" value="SHIKIMATE KINASE 1, CHLOROPLASTIC"/>
    <property type="match status" value="1"/>
</dbReference>
<comment type="catalytic activity">
    <reaction evidence="10 11">
        <text>shikimate + ATP = 3-phosphoshikimate + ADP + H(+)</text>
        <dbReference type="Rhea" id="RHEA:13121"/>
        <dbReference type="ChEBI" id="CHEBI:15378"/>
        <dbReference type="ChEBI" id="CHEBI:30616"/>
        <dbReference type="ChEBI" id="CHEBI:36208"/>
        <dbReference type="ChEBI" id="CHEBI:145989"/>
        <dbReference type="ChEBI" id="CHEBI:456216"/>
        <dbReference type="EC" id="2.7.1.71"/>
    </reaction>
</comment>
<comment type="similarity">
    <text evidence="2 11">Belongs to the shikimate kinase family.</text>
</comment>
<dbReference type="GO" id="GO:0005829">
    <property type="term" value="C:cytosol"/>
    <property type="evidence" value="ECO:0007669"/>
    <property type="project" value="TreeGrafter"/>
</dbReference>
<keyword evidence="7 11" id="KW-0418">Kinase</keyword>
<feature type="binding site" evidence="11">
    <location>
        <position position="157"/>
    </location>
    <ligand>
        <name>substrate</name>
    </ligand>
</feature>
<dbReference type="PRINTS" id="PR01100">
    <property type="entry name" value="SHIKIMTKNASE"/>
</dbReference>
<evidence type="ECO:0000256" key="5">
    <source>
        <dbReference type="ARBA" id="ARBA00022679"/>
    </source>
</evidence>
<dbReference type="Proteomes" id="UP000236743">
    <property type="component" value="Unassembled WGS sequence"/>
</dbReference>
<dbReference type="GO" id="GO:0009423">
    <property type="term" value="P:chorismate biosynthetic process"/>
    <property type="evidence" value="ECO:0007669"/>
    <property type="project" value="UniProtKB-UniRule"/>
</dbReference>
<evidence type="ECO:0000256" key="11">
    <source>
        <dbReference type="HAMAP-Rule" id="MF_00109"/>
    </source>
</evidence>
<evidence type="ECO:0000256" key="6">
    <source>
        <dbReference type="ARBA" id="ARBA00022741"/>
    </source>
</evidence>
<dbReference type="PANTHER" id="PTHR21087">
    <property type="entry name" value="SHIKIMATE KINASE"/>
    <property type="match status" value="1"/>
</dbReference>
<evidence type="ECO:0000313" key="12">
    <source>
        <dbReference type="EMBL" id="SEG75502.1"/>
    </source>
</evidence>